<dbReference type="Proteomes" id="UP000243342">
    <property type="component" value="Unassembled WGS sequence"/>
</dbReference>
<reference evidence="3 4" key="1">
    <citation type="submission" date="2016-10" db="EMBL/GenBank/DDBJ databases">
        <title>Genome sequence of Streptomyces gilvigriseus MUSC 26.</title>
        <authorList>
            <person name="Lee L.-H."/>
            <person name="Ser H.-L."/>
        </authorList>
    </citation>
    <scope>NUCLEOTIDE SEQUENCE [LARGE SCALE GENOMIC DNA]</scope>
    <source>
        <strain evidence="3 4">MUSC 26</strain>
    </source>
</reference>
<feature type="region of interest" description="Disordered" evidence="1">
    <location>
        <begin position="110"/>
        <end position="130"/>
    </location>
</feature>
<organism evidence="3 4">
    <name type="scientific">Mangrovactinospora gilvigrisea</name>
    <dbReference type="NCBI Taxonomy" id="1428644"/>
    <lineage>
        <taxon>Bacteria</taxon>
        <taxon>Bacillati</taxon>
        <taxon>Actinomycetota</taxon>
        <taxon>Actinomycetes</taxon>
        <taxon>Kitasatosporales</taxon>
        <taxon>Streptomycetaceae</taxon>
        <taxon>Mangrovactinospora</taxon>
    </lineage>
</organism>
<dbReference type="AlphaFoldDB" id="A0A1J7BJJ5"/>
<keyword evidence="4" id="KW-1185">Reference proteome</keyword>
<protein>
    <recommendedName>
        <fullName evidence="2">Insertion element IS402-like domain-containing protein</fullName>
    </recommendedName>
</protein>
<feature type="domain" description="Insertion element IS402-like" evidence="2">
    <location>
        <begin position="11"/>
        <end position="84"/>
    </location>
</feature>
<accession>A0A1J7BJJ5</accession>
<dbReference type="EMBL" id="MLCF01000013">
    <property type="protein sequence ID" value="OIV38757.1"/>
    <property type="molecule type" value="Genomic_DNA"/>
</dbReference>
<proteinExistence type="predicted"/>
<comment type="caution">
    <text evidence="3">The sequence shown here is derived from an EMBL/GenBank/DDBJ whole genome shotgun (WGS) entry which is preliminary data.</text>
</comment>
<evidence type="ECO:0000313" key="4">
    <source>
        <dbReference type="Proteomes" id="UP000243342"/>
    </source>
</evidence>
<dbReference type="InterPro" id="IPR025161">
    <property type="entry name" value="IS402-like_dom"/>
</dbReference>
<evidence type="ECO:0000259" key="2">
    <source>
        <dbReference type="Pfam" id="PF13340"/>
    </source>
</evidence>
<dbReference type="STRING" id="1428644.BIV57_04185"/>
<evidence type="ECO:0000313" key="3">
    <source>
        <dbReference type="EMBL" id="OIV38757.1"/>
    </source>
</evidence>
<evidence type="ECO:0000256" key="1">
    <source>
        <dbReference type="SAM" id="MobiDB-lite"/>
    </source>
</evidence>
<dbReference type="Pfam" id="PF13340">
    <property type="entry name" value="DUF4096"/>
    <property type="match status" value="1"/>
</dbReference>
<name>A0A1J7BJJ5_9ACTN</name>
<gene>
    <name evidence="3" type="ORF">BIV57_04185</name>
</gene>
<sequence length="130" mass="13506">MRAERRRLRLLWDLAAPLLASQKPASQDGVPASGLERAVFNAVAYALLTGCPWRGMPSALGVAAADASQCFEGWTRAGLWQRLHRRACREPGAEAVGWTAALAAAAAVRAGGGAGDPDGSPLGSVEGREV</sequence>